<dbReference type="PANTHER" id="PTHR42792:SF1">
    <property type="entry name" value="FLAGELLAR HOOK-ASSOCIATED PROTEIN 3"/>
    <property type="match status" value="1"/>
</dbReference>
<dbReference type="Proteomes" id="UP000733744">
    <property type="component" value="Unassembled WGS sequence"/>
</dbReference>
<dbReference type="InterPro" id="IPR001029">
    <property type="entry name" value="Flagellin_N"/>
</dbReference>
<keyword evidence="7" id="KW-0966">Cell projection</keyword>
<name>A0ABY3C908_9GAMM</name>
<keyword evidence="5" id="KW-0975">Bacterial flagellum</keyword>
<dbReference type="InterPro" id="IPR013384">
    <property type="entry name" value="Flagell_FlgL"/>
</dbReference>
<evidence type="ECO:0000256" key="3">
    <source>
        <dbReference type="ARBA" id="ARBA00005709"/>
    </source>
</evidence>
<dbReference type="PANTHER" id="PTHR42792">
    <property type="entry name" value="FLAGELLIN"/>
    <property type="match status" value="1"/>
</dbReference>
<protein>
    <submittedName>
        <fullName evidence="7">Flagellar hook-associated protein 3</fullName>
    </submittedName>
</protein>
<keyword evidence="7" id="KW-0969">Cilium</keyword>
<gene>
    <name evidence="7" type="primary">flgL</name>
    <name evidence="7" type="ORF">EKO24_013950</name>
</gene>
<dbReference type="InterPro" id="IPR001492">
    <property type="entry name" value="Flagellin"/>
</dbReference>
<keyword evidence="4" id="KW-0964">Secreted</keyword>
<reference evidence="7 8" key="1">
    <citation type="journal article" date="2019" name="Antonie Van Leeuwenhoek">
        <title>Description of 'Ca. Methylobacter oryzae' KRF1, a novel species from the environmentally important Methylobacter clade 2.</title>
        <authorList>
            <person name="Khatri K."/>
            <person name="Mohite J.A."/>
            <person name="Pandit P.S."/>
            <person name="Bahulikar R."/>
            <person name="Rahalkar M.C."/>
        </authorList>
    </citation>
    <scope>NUCLEOTIDE SEQUENCE [LARGE SCALE GENOMIC DNA]</scope>
    <source>
        <strain evidence="7 8">KRF1</strain>
    </source>
</reference>
<comment type="similarity">
    <text evidence="3">Belongs to the bacterial flagellin family.</text>
</comment>
<keyword evidence="7" id="KW-0282">Flagellum</keyword>
<proteinExistence type="inferred from homology"/>
<evidence type="ECO:0000313" key="8">
    <source>
        <dbReference type="Proteomes" id="UP000733744"/>
    </source>
</evidence>
<evidence type="ECO:0000313" key="7">
    <source>
        <dbReference type="EMBL" id="TRW93035.1"/>
    </source>
</evidence>
<comment type="caution">
    <text evidence="7">The sequence shown here is derived from an EMBL/GenBank/DDBJ whole genome shotgun (WGS) entry which is preliminary data.</text>
</comment>
<dbReference type="NCBIfam" id="TIGR02550">
    <property type="entry name" value="flagell_flgL"/>
    <property type="match status" value="1"/>
</dbReference>
<evidence type="ECO:0000256" key="1">
    <source>
        <dbReference type="ARBA" id="ARBA00004365"/>
    </source>
</evidence>
<feature type="domain" description="Flagellin N-terminal" evidence="6">
    <location>
        <begin position="3"/>
        <end position="139"/>
    </location>
</feature>
<organism evidence="7 8">
    <name type="scientific">Candidatus Methylobacter oryzae</name>
    <dbReference type="NCBI Taxonomy" id="2497749"/>
    <lineage>
        <taxon>Bacteria</taxon>
        <taxon>Pseudomonadati</taxon>
        <taxon>Pseudomonadota</taxon>
        <taxon>Gammaproteobacteria</taxon>
        <taxon>Methylococcales</taxon>
        <taxon>Methylococcaceae</taxon>
        <taxon>Methylobacter</taxon>
    </lineage>
</organism>
<accession>A0ABY3C908</accession>
<dbReference type="Pfam" id="PF00669">
    <property type="entry name" value="Flagellin_N"/>
    <property type="match status" value="1"/>
</dbReference>
<evidence type="ECO:0000256" key="4">
    <source>
        <dbReference type="ARBA" id="ARBA00022525"/>
    </source>
</evidence>
<dbReference type="SUPFAM" id="SSF64518">
    <property type="entry name" value="Phase 1 flagellin"/>
    <property type="match status" value="1"/>
</dbReference>
<sequence length="427" mass="45296">MRISTVWAQQRTVSGMSAQQSKLYSLQQQLSSGLKVSVPEDNPSAAAQILDFNKIIAKTSQYQANIATTRGRLNIEESALATTGDVLDRAKELTISAMNDTLNSSDRLGIKNEIDQLIEQLAGVANTQNANGEFIFSGNLSGVPTFVKNAVSGNYDYQGASEQRTLQIGPTRQVADGDLGVNVFSNIKSSSPAADENGNRSVFNTLKALSDALGANLNATPAQITGSRFARYGLDYTSSPTQFDLVGTGGVTASIDLTGQKFANIDSVVTEINAQIGAGGLGGDIQARNNGNNIEFVSVATGATSSIQINNTTGTFLTDAGFTDGQSMAGANAQTFQSQLGNVLTDLDTARNSILDIRASIGTRLNNLTDQESQNDKFILDTKTTLSQTQDLDYADALSKFQLQSTALQAAMQAYGTVKQLSLFNYL</sequence>
<evidence type="ECO:0000256" key="5">
    <source>
        <dbReference type="ARBA" id="ARBA00023143"/>
    </source>
</evidence>
<comment type="subcellular location">
    <subcellularLocation>
        <location evidence="1">Bacterial flagellum</location>
    </subcellularLocation>
    <subcellularLocation>
        <location evidence="2">Secreted</location>
    </subcellularLocation>
</comment>
<keyword evidence="8" id="KW-1185">Reference proteome</keyword>
<evidence type="ECO:0000256" key="2">
    <source>
        <dbReference type="ARBA" id="ARBA00004613"/>
    </source>
</evidence>
<dbReference type="Gene3D" id="1.20.1330.10">
    <property type="entry name" value="f41 fragment of flagellin, N-terminal domain"/>
    <property type="match status" value="2"/>
</dbReference>
<evidence type="ECO:0000259" key="6">
    <source>
        <dbReference type="Pfam" id="PF00669"/>
    </source>
</evidence>
<dbReference type="EMBL" id="RYFG02000104">
    <property type="protein sequence ID" value="TRW93035.1"/>
    <property type="molecule type" value="Genomic_DNA"/>
</dbReference>